<dbReference type="AlphaFoldDB" id="K5WRD9"/>
<proteinExistence type="predicted"/>
<name>K5WRD9_AGABU</name>
<dbReference type="EMBL" id="JH971393">
    <property type="protein sequence ID" value="EKM77961.1"/>
    <property type="molecule type" value="Genomic_DNA"/>
</dbReference>
<protein>
    <submittedName>
        <fullName evidence="1">Uncharacterized protein</fullName>
    </submittedName>
</protein>
<dbReference type="RefSeq" id="XP_007331341.1">
    <property type="nucleotide sequence ID" value="XM_007331279.1"/>
</dbReference>
<evidence type="ECO:0000313" key="1">
    <source>
        <dbReference type="EMBL" id="EKM77961.1"/>
    </source>
</evidence>
<organism evidence="1 2">
    <name type="scientific">Agaricus bisporus var. burnettii (strain JB137-S8 / ATCC MYA-4627 / FGSC 10392)</name>
    <name type="common">White button mushroom</name>
    <dbReference type="NCBI Taxonomy" id="597362"/>
    <lineage>
        <taxon>Eukaryota</taxon>
        <taxon>Fungi</taxon>
        <taxon>Dikarya</taxon>
        <taxon>Basidiomycota</taxon>
        <taxon>Agaricomycotina</taxon>
        <taxon>Agaricomycetes</taxon>
        <taxon>Agaricomycetidae</taxon>
        <taxon>Agaricales</taxon>
        <taxon>Agaricineae</taxon>
        <taxon>Agaricaceae</taxon>
        <taxon>Agaricus</taxon>
    </lineage>
</organism>
<sequence length="174" mass="19173">MSGYRSRPYSTSEFLVRSLASGPGGRYELMVLTFFVGPGACSAEPHHLLAPCGWHLPSRLAGDGGHSVPLVHIIDGNRLTIYYYSIVFNAGSTTDEAMDFFSHYQEALRGGNFQFDATHFWQALAEGGEVTGKGMNETLRPCYAELPTLSLWHYNILSTHIQIAKGVATEQFPL</sequence>
<dbReference type="GeneID" id="18832478"/>
<reference evidence="2" key="1">
    <citation type="journal article" date="2012" name="Proc. Natl. Acad. Sci. U.S.A.">
        <title>Genome sequence of the button mushroom Agaricus bisporus reveals mechanisms governing adaptation to a humic-rich ecological niche.</title>
        <authorList>
            <person name="Morin E."/>
            <person name="Kohler A."/>
            <person name="Baker A.R."/>
            <person name="Foulongne-Oriol M."/>
            <person name="Lombard V."/>
            <person name="Nagy L.G."/>
            <person name="Ohm R.A."/>
            <person name="Patyshakuliyeva A."/>
            <person name="Brun A."/>
            <person name="Aerts A.L."/>
            <person name="Bailey A.M."/>
            <person name="Billette C."/>
            <person name="Coutinho P.M."/>
            <person name="Deakin G."/>
            <person name="Doddapaneni H."/>
            <person name="Floudas D."/>
            <person name="Grimwood J."/>
            <person name="Hilden K."/>
            <person name="Kuees U."/>
            <person name="LaButti K.M."/>
            <person name="Lapidus A."/>
            <person name="Lindquist E.A."/>
            <person name="Lucas S.M."/>
            <person name="Murat C."/>
            <person name="Riley R.W."/>
            <person name="Salamov A.A."/>
            <person name="Schmutz J."/>
            <person name="Subramanian V."/>
            <person name="Woesten H.A.B."/>
            <person name="Xu J."/>
            <person name="Eastwood D.C."/>
            <person name="Foster G.D."/>
            <person name="Sonnenberg A.S."/>
            <person name="Cullen D."/>
            <person name="de Vries R.P."/>
            <person name="Lundell T."/>
            <person name="Hibbett D.S."/>
            <person name="Henrissat B."/>
            <person name="Burton K.S."/>
            <person name="Kerrigan R.W."/>
            <person name="Challen M.P."/>
            <person name="Grigoriev I.V."/>
            <person name="Martin F."/>
        </authorList>
    </citation>
    <scope>NUCLEOTIDE SEQUENCE [LARGE SCALE GENOMIC DNA]</scope>
    <source>
        <strain evidence="2">JB137-S8 / ATCC MYA-4627 / FGSC 10392</strain>
    </source>
</reference>
<dbReference type="HOGENOM" id="CLU_1539560_0_0_1"/>
<gene>
    <name evidence="1" type="ORF">AGABI1DRAFT_92891</name>
</gene>
<accession>K5WRD9</accession>
<dbReference type="KEGG" id="abp:AGABI1DRAFT92891"/>
<evidence type="ECO:0000313" key="2">
    <source>
        <dbReference type="Proteomes" id="UP000008493"/>
    </source>
</evidence>
<dbReference type="InParanoid" id="K5WRD9"/>
<keyword evidence="2" id="KW-1185">Reference proteome</keyword>
<dbReference type="Proteomes" id="UP000008493">
    <property type="component" value="Unassembled WGS sequence"/>
</dbReference>